<keyword evidence="2" id="KW-1185">Reference proteome</keyword>
<proteinExistence type="predicted"/>
<evidence type="ECO:0000313" key="1">
    <source>
        <dbReference type="EMBL" id="KAK0631375.1"/>
    </source>
</evidence>
<reference evidence="1" key="1">
    <citation type="submission" date="2023-06" db="EMBL/GenBank/DDBJ databases">
        <title>Genome-scale phylogeny and comparative genomics of the fungal order Sordariales.</title>
        <authorList>
            <consortium name="Lawrence Berkeley National Laboratory"/>
            <person name="Hensen N."/>
            <person name="Bonometti L."/>
            <person name="Westerberg I."/>
            <person name="Brannstrom I.O."/>
            <person name="Guillou S."/>
            <person name="Cros-Aarteil S."/>
            <person name="Calhoun S."/>
            <person name="Haridas S."/>
            <person name="Kuo A."/>
            <person name="Mondo S."/>
            <person name="Pangilinan J."/>
            <person name="Riley R."/>
            <person name="Labutti K."/>
            <person name="Andreopoulos B."/>
            <person name="Lipzen A."/>
            <person name="Chen C."/>
            <person name="Yanf M."/>
            <person name="Daum C."/>
            <person name="Ng V."/>
            <person name="Clum A."/>
            <person name="Steindorff A."/>
            <person name="Ohm R."/>
            <person name="Martin F."/>
            <person name="Silar P."/>
            <person name="Natvig D."/>
            <person name="Lalanne C."/>
            <person name="Gautier V."/>
            <person name="Ament-Velasquez S.L."/>
            <person name="Kruys A."/>
            <person name="Hutchinson M.I."/>
            <person name="Powell A.J."/>
            <person name="Barry K."/>
            <person name="Miller A.N."/>
            <person name="Grigoriev I.V."/>
            <person name="Debuchy R."/>
            <person name="Gladieux P."/>
            <person name="Thoren M.H."/>
            <person name="Johannesson H."/>
        </authorList>
    </citation>
    <scope>NUCLEOTIDE SEQUENCE</scope>
    <source>
        <strain evidence="1">CBS 606.72</strain>
    </source>
</reference>
<accession>A0AA39XCX2</accession>
<gene>
    <name evidence="1" type="ORF">B0T14DRAFT_501584</name>
</gene>
<dbReference type="Proteomes" id="UP001175000">
    <property type="component" value="Unassembled WGS sequence"/>
</dbReference>
<comment type="caution">
    <text evidence="1">The sequence shown here is derived from an EMBL/GenBank/DDBJ whole genome shotgun (WGS) entry which is preliminary data.</text>
</comment>
<dbReference type="AlphaFoldDB" id="A0AA39XCX2"/>
<organism evidence="1 2">
    <name type="scientific">Immersiella caudata</name>
    <dbReference type="NCBI Taxonomy" id="314043"/>
    <lineage>
        <taxon>Eukaryota</taxon>
        <taxon>Fungi</taxon>
        <taxon>Dikarya</taxon>
        <taxon>Ascomycota</taxon>
        <taxon>Pezizomycotina</taxon>
        <taxon>Sordariomycetes</taxon>
        <taxon>Sordariomycetidae</taxon>
        <taxon>Sordariales</taxon>
        <taxon>Lasiosphaeriaceae</taxon>
        <taxon>Immersiella</taxon>
    </lineage>
</organism>
<protein>
    <submittedName>
        <fullName evidence="1">Uncharacterized protein</fullName>
    </submittedName>
</protein>
<evidence type="ECO:0000313" key="2">
    <source>
        <dbReference type="Proteomes" id="UP001175000"/>
    </source>
</evidence>
<name>A0AA39XCX2_9PEZI</name>
<dbReference type="EMBL" id="JAULSU010000001">
    <property type="protein sequence ID" value="KAK0631375.1"/>
    <property type="molecule type" value="Genomic_DNA"/>
</dbReference>
<sequence>MRCLQSSGRKYPRIARKCMSEEKTGLQRQHKYRLSRSGAEVVISLGRHIRNCSYDVLGDGDAPTRS</sequence>